<gene>
    <name evidence="7" type="primary">xth</name>
    <name evidence="7" type="ORF">HWQ67_04940</name>
</gene>
<comment type="cofactor">
    <cofactor evidence="1">
        <name>Mg(2+)</name>
        <dbReference type="ChEBI" id="CHEBI:18420"/>
    </cofactor>
</comment>
<evidence type="ECO:0000256" key="3">
    <source>
        <dbReference type="ARBA" id="ARBA00022723"/>
    </source>
</evidence>
<evidence type="ECO:0000313" key="7">
    <source>
        <dbReference type="EMBL" id="MBV6340923.1"/>
    </source>
</evidence>
<dbReference type="Gene3D" id="3.60.10.10">
    <property type="entry name" value="Endonuclease/exonuclease/phosphatase"/>
    <property type="match status" value="1"/>
</dbReference>
<dbReference type="EC" id="3.1.11.2" evidence="7"/>
<comment type="similarity">
    <text evidence="2">Belongs to the DNA repair enzymes AP/ExoA family.</text>
</comment>
<keyword evidence="3" id="KW-0479">Metal-binding</keyword>
<comment type="caution">
    <text evidence="7">The sequence shown here is derived from an EMBL/GenBank/DDBJ whole genome shotgun (WGS) entry which is preliminary data.</text>
</comment>
<dbReference type="EMBL" id="JABXWD010000058">
    <property type="protein sequence ID" value="MBV6340923.1"/>
    <property type="molecule type" value="Genomic_DNA"/>
</dbReference>
<dbReference type="PANTHER" id="PTHR43250">
    <property type="entry name" value="EXODEOXYRIBONUCLEASE III"/>
    <property type="match status" value="1"/>
</dbReference>
<reference evidence="7 8" key="1">
    <citation type="journal article" date="2020" name="J Geophys Res Biogeosci">
        <title>Magnetotaxis as an Adaptation to Enable Bacterial Shuttling of Microbial Sulfur and Sulfur Cycling Across Aquatic Oxic#Anoxic Interfaces.</title>
        <authorList>
            <person name="Li J."/>
            <person name="Liu P."/>
            <person name="Wang J."/>
            <person name="Roberts A.P."/>
            <person name="Pan Y."/>
        </authorList>
    </citation>
    <scope>NUCLEOTIDE SEQUENCE [LARGE SCALE GENOMIC DNA]</scope>
    <source>
        <strain evidence="7 8">MYR-1_YQ</strain>
    </source>
</reference>
<evidence type="ECO:0000259" key="6">
    <source>
        <dbReference type="Pfam" id="PF03372"/>
    </source>
</evidence>
<dbReference type="PANTHER" id="PTHR43250:SF2">
    <property type="entry name" value="EXODEOXYRIBONUCLEASE III"/>
    <property type="match status" value="1"/>
</dbReference>
<dbReference type="Pfam" id="PF03372">
    <property type="entry name" value="Exo_endo_phos"/>
    <property type="match status" value="1"/>
</dbReference>
<keyword evidence="8" id="KW-1185">Reference proteome</keyword>
<organism evidence="7 8">
    <name type="scientific">Candidatus Magnetobacterium casense</name>
    <dbReference type="NCBI Taxonomy" id="1455061"/>
    <lineage>
        <taxon>Bacteria</taxon>
        <taxon>Pseudomonadati</taxon>
        <taxon>Nitrospirota</taxon>
        <taxon>Thermodesulfovibrionia</taxon>
        <taxon>Thermodesulfovibrionales</taxon>
        <taxon>Candidatus Magnetobacteriaceae</taxon>
        <taxon>Candidatus Magnetobacterium</taxon>
    </lineage>
</organism>
<evidence type="ECO:0000256" key="4">
    <source>
        <dbReference type="ARBA" id="ARBA00022801"/>
    </source>
</evidence>
<dbReference type="Proteomes" id="UP001196980">
    <property type="component" value="Unassembled WGS sequence"/>
</dbReference>
<evidence type="ECO:0000256" key="5">
    <source>
        <dbReference type="ARBA" id="ARBA00022842"/>
    </source>
</evidence>
<evidence type="ECO:0000256" key="2">
    <source>
        <dbReference type="ARBA" id="ARBA00007092"/>
    </source>
</evidence>
<evidence type="ECO:0000256" key="1">
    <source>
        <dbReference type="ARBA" id="ARBA00001946"/>
    </source>
</evidence>
<dbReference type="GO" id="GO:0008311">
    <property type="term" value="F:double-stranded DNA 3'-5' DNA exonuclease activity"/>
    <property type="evidence" value="ECO:0007669"/>
    <property type="project" value="UniProtKB-EC"/>
</dbReference>
<dbReference type="RefSeq" id="WP_218251537.1">
    <property type="nucleotide sequence ID" value="NZ_JABXWD010000058.1"/>
</dbReference>
<feature type="domain" description="Endonuclease/exonuclease/phosphatase" evidence="6">
    <location>
        <begin position="4"/>
        <end position="253"/>
    </location>
</feature>
<keyword evidence="5" id="KW-0460">Magnesium</keyword>
<proteinExistence type="inferred from homology"/>
<dbReference type="InterPro" id="IPR005135">
    <property type="entry name" value="Endo/exonuclease/phosphatase"/>
</dbReference>
<dbReference type="InterPro" id="IPR036691">
    <property type="entry name" value="Endo/exonu/phosph_ase_sf"/>
</dbReference>
<dbReference type="InterPro" id="IPR004808">
    <property type="entry name" value="AP_endonuc_1"/>
</dbReference>
<sequence>MNVCTFNVNSVRARLALLLQWLAVRGTDGATEIDVLCLQEIKTVETGFPFAEFQALGYHCEVFGQKAYNGVAICSRHDVSDVRKGFGDAAWDAQSRIIAATIAGVRVINIYAPHGDVRGSEKFNYKIGWYKRLLAYLTEERNTTEGIVMVGDFNVARADMDVFDPDVFTDAVIAMPEERTALDEVLALGFTDAFRYLYPQRQQFTQWDYAGGAFWKNQGVRIDYVCITGALIPALRGVETDLWSRKRRPPSDHAPVVATLDLYV</sequence>
<dbReference type="NCBIfam" id="TIGR00195">
    <property type="entry name" value="exoDNase_III"/>
    <property type="match status" value="1"/>
</dbReference>
<protein>
    <submittedName>
        <fullName evidence="7">Exodeoxyribonuclease III</fullName>
        <ecNumber evidence="7">3.1.11.2</ecNumber>
    </submittedName>
</protein>
<accession>A0ABS6RYQ7</accession>
<dbReference type="NCBIfam" id="TIGR00633">
    <property type="entry name" value="xth"/>
    <property type="match status" value="1"/>
</dbReference>
<keyword evidence="4 7" id="KW-0378">Hydrolase</keyword>
<dbReference type="SUPFAM" id="SSF56219">
    <property type="entry name" value="DNase I-like"/>
    <property type="match status" value="1"/>
</dbReference>
<dbReference type="CDD" id="cd09086">
    <property type="entry name" value="ExoIII-like_AP-endo"/>
    <property type="match status" value="1"/>
</dbReference>
<name>A0ABS6RYQ7_9BACT</name>
<dbReference type="PROSITE" id="PS51435">
    <property type="entry name" value="AP_NUCLEASE_F1_4"/>
    <property type="match status" value="1"/>
</dbReference>
<evidence type="ECO:0000313" key="8">
    <source>
        <dbReference type="Proteomes" id="UP001196980"/>
    </source>
</evidence>
<dbReference type="InterPro" id="IPR037493">
    <property type="entry name" value="ExoIII-like"/>
</dbReference>